<sequence>MGGAVVLDLISELPENKQYDLYFDTIFNSPALIDKLLDKRMGATCTKRVNRTDNCPLEDIKSVKKKSTGSFDFQNSKNLNMFRWNDNSIVTLASNYYGFESVARMKCWSNIDKKNYRD</sequence>
<organism evidence="2 3">
    <name type="scientific">Nephila pilipes</name>
    <name type="common">Giant wood spider</name>
    <name type="synonym">Nephila maculata</name>
    <dbReference type="NCBI Taxonomy" id="299642"/>
    <lineage>
        <taxon>Eukaryota</taxon>
        <taxon>Metazoa</taxon>
        <taxon>Ecdysozoa</taxon>
        <taxon>Arthropoda</taxon>
        <taxon>Chelicerata</taxon>
        <taxon>Arachnida</taxon>
        <taxon>Araneae</taxon>
        <taxon>Araneomorphae</taxon>
        <taxon>Entelegynae</taxon>
        <taxon>Araneoidea</taxon>
        <taxon>Nephilidae</taxon>
        <taxon>Nephila</taxon>
    </lineage>
</organism>
<dbReference type="OrthoDB" id="6429039at2759"/>
<comment type="caution">
    <text evidence="2">The sequence shown here is derived from an EMBL/GenBank/DDBJ whole genome shotgun (WGS) entry which is preliminary data.</text>
</comment>
<keyword evidence="3" id="KW-1185">Reference proteome</keyword>
<accession>A0A8X6P7F5</accession>
<dbReference type="Pfam" id="PF13843">
    <property type="entry name" value="DDE_Tnp_1_7"/>
    <property type="match status" value="1"/>
</dbReference>
<evidence type="ECO:0000259" key="1">
    <source>
        <dbReference type="Pfam" id="PF13843"/>
    </source>
</evidence>
<dbReference type="InterPro" id="IPR052638">
    <property type="entry name" value="PiggyBac_TE-derived"/>
</dbReference>
<dbReference type="PANTHER" id="PTHR47055">
    <property type="entry name" value="DDE_TNP_1_7 DOMAIN-CONTAINING PROTEIN"/>
    <property type="match status" value="1"/>
</dbReference>
<dbReference type="Proteomes" id="UP000887013">
    <property type="component" value="Unassembled WGS sequence"/>
</dbReference>
<dbReference type="InterPro" id="IPR029526">
    <property type="entry name" value="PGBD"/>
</dbReference>
<gene>
    <name evidence="2" type="primary">g.8729</name>
    <name evidence="2" type="ORF">NPIL_532461</name>
</gene>
<protein>
    <submittedName>
        <fullName evidence="2">DDE_Tnp_1_7 domain-containing protein</fullName>
    </submittedName>
</protein>
<name>A0A8X6P7F5_NEPPI</name>
<dbReference type="GO" id="GO:0043565">
    <property type="term" value="F:sequence-specific DNA binding"/>
    <property type="evidence" value="ECO:0007669"/>
    <property type="project" value="TreeGrafter"/>
</dbReference>
<dbReference type="EMBL" id="BMAW01112222">
    <property type="protein sequence ID" value="GFT51500.1"/>
    <property type="molecule type" value="Genomic_DNA"/>
</dbReference>
<evidence type="ECO:0000313" key="3">
    <source>
        <dbReference type="Proteomes" id="UP000887013"/>
    </source>
</evidence>
<proteinExistence type="predicted"/>
<dbReference type="AlphaFoldDB" id="A0A8X6P7F5"/>
<feature type="domain" description="PiggyBac transposable element-derived protein" evidence="1">
    <location>
        <begin position="3"/>
        <end position="110"/>
    </location>
</feature>
<reference evidence="2" key="1">
    <citation type="submission" date="2020-08" db="EMBL/GenBank/DDBJ databases">
        <title>Multicomponent nature underlies the extraordinary mechanical properties of spider dragline silk.</title>
        <authorList>
            <person name="Kono N."/>
            <person name="Nakamura H."/>
            <person name="Mori M."/>
            <person name="Yoshida Y."/>
            <person name="Ohtoshi R."/>
            <person name="Malay A.D."/>
            <person name="Moran D.A.P."/>
            <person name="Tomita M."/>
            <person name="Numata K."/>
            <person name="Arakawa K."/>
        </authorList>
    </citation>
    <scope>NUCLEOTIDE SEQUENCE</scope>
</reference>
<evidence type="ECO:0000313" key="2">
    <source>
        <dbReference type="EMBL" id="GFT51500.1"/>
    </source>
</evidence>
<dbReference type="PANTHER" id="PTHR47055:SF3">
    <property type="entry name" value="PHORBOL-ESTER_DAG-TYPE DOMAIN-CONTAINING PROTEIN"/>
    <property type="match status" value="1"/>
</dbReference>